<comment type="similarity">
    <text evidence="2">Belongs to the ACC deaminase/D-cysteine desulfhydrase family.</text>
</comment>
<evidence type="ECO:0000313" key="8">
    <source>
        <dbReference type="Proteomes" id="UP000002219"/>
    </source>
</evidence>
<sequence length="310" mass="33421">MGLRGCGHADVRLPSPLEEVNDEFLREHGVRLLLKRDDLISAEVPGNKWRKLHLNLQAAHEQGRSTLLTFGGAYSNHIRAVAAAGRACGFSTIGVIRGEGHRPLNWSLAYATEQGMRLEYLDRTTYRAKHMSEVIDGLRERFGDFYLLPEGGSNALAVRGCATIADEIDADFDALCCACGTGGTLAGLAARLSAGREAIGFSVLKGGGFLKEEVRRFQEDAGAVTGNWSIETGYHFGGFAKYPPELAAFIREFHARHGVLLERSYVAKMLAGVYDLAARGRFRRGGTVVALITGPPEGADDQNGGGRAAT</sequence>
<evidence type="ECO:0000256" key="4">
    <source>
        <dbReference type="PIRSR" id="PIRSR006278-1"/>
    </source>
</evidence>
<comment type="cofactor">
    <cofactor evidence="1">
        <name>pyridoxal 5'-phosphate</name>
        <dbReference type="ChEBI" id="CHEBI:597326"/>
    </cofactor>
</comment>
<dbReference type="InterPro" id="IPR036052">
    <property type="entry name" value="TrpB-like_PALP_sf"/>
</dbReference>
<gene>
    <name evidence="7" type="ordered locus">Ndas_5444</name>
</gene>
<protein>
    <submittedName>
        <fullName evidence="7">1-aminocyclopropane-1-carboxylate deaminase</fullName>
    </submittedName>
</protein>
<keyword evidence="8" id="KW-1185">Reference proteome</keyword>
<dbReference type="GO" id="GO:1901605">
    <property type="term" value="P:alpha-amino acid metabolic process"/>
    <property type="evidence" value="ECO:0007669"/>
    <property type="project" value="UniProtKB-ARBA"/>
</dbReference>
<dbReference type="InterPro" id="IPR027278">
    <property type="entry name" value="ACCD_DCysDesulf"/>
</dbReference>
<accession>D7B9G5</accession>
<dbReference type="STRING" id="446468.Ndas_5444"/>
<dbReference type="OrthoDB" id="9801249at2"/>
<evidence type="ECO:0000256" key="2">
    <source>
        <dbReference type="ARBA" id="ARBA00008639"/>
    </source>
</evidence>
<dbReference type="HOGENOM" id="CLU_048897_0_0_11"/>
<proteinExistence type="inferred from homology"/>
<reference evidence="7 8" key="1">
    <citation type="journal article" date="2010" name="Stand. Genomic Sci.">
        <title>Complete genome sequence of Nocardiopsis dassonvillei type strain (IMRU 509).</title>
        <authorList>
            <person name="Sun H."/>
            <person name="Lapidus A."/>
            <person name="Nolan M."/>
            <person name="Lucas S."/>
            <person name="Del Rio T.G."/>
            <person name="Tice H."/>
            <person name="Cheng J.F."/>
            <person name="Tapia R."/>
            <person name="Han C."/>
            <person name="Goodwin L."/>
            <person name="Pitluck S."/>
            <person name="Pagani I."/>
            <person name="Ivanova N."/>
            <person name="Mavromatis K."/>
            <person name="Mikhailova N."/>
            <person name="Pati A."/>
            <person name="Chen A."/>
            <person name="Palaniappan K."/>
            <person name="Land M."/>
            <person name="Hauser L."/>
            <person name="Chang Y.J."/>
            <person name="Jeffries C.D."/>
            <person name="Djao O.D."/>
            <person name="Rohde M."/>
            <person name="Sikorski J."/>
            <person name="Goker M."/>
            <person name="Woyke T."/>
            <person name="Bristow J."/>
            <person name="Eisen J.A."/>
            <person name="Markowitz V."/>
            <person name="Hugenholtz P."/>
            <person name="Kyrpides N.C."/>
            <person name="Klenk H.P."/>
        </authorList>
    </citation>
    <scope>NUCLEOTIDE SEQUENCE [LARGE SCALE GENOMIC DNA]</scope>
    <source>
        <strain evidence="8">ATCC 23218 / DSM 43111 / CIP 107115 / JCM 7437 / KCTC 9190 / NBRC 14626 / NCTC 10488 / NRRL B-5397 / IMRU 509</strain>
        <plasmid evidence="8">Chromosome 2</plasmid>
    </source>
</reference>
<geneLocation type="plasmid" evidence="8">
    <name>pNDAS01</name>
</geneLocation>
<dbReference type="EMBL" id="CP002041">
    <property type="protein sequence ID" value="ADH70823.1"/>
    <property type="molecule type" value="Genomic_DNA"/>
</dbReference>
<evidence type="ECO:0000256" key="5">
    <source>
        <dbReference type="PIRSR" id="PIRSR006278-2"/>
    </source>
</evidence>
<organism evidence="7 8">
    <name type="scientific">Nocardiopsis dassonvillei (strain ATCC 23218 / DSM 43111 / CIP 107115 / JCM 7437 / KCTC 9190 / NBRC 14626 / NCTC 10488 / NRRL B-5397 / IMRU 509)</name>
    <name type="common">Actinomadura dassonvillei</name>
    <dbReference type="NCBI Taxonomy" id="446468"/>
    <lineage>
        <taxon>Bacteria</taxon>
        <taxon>Bacillati</taxon>
        <taxon>Actinomycetota</taxon>
        <taxon>Actinomycetes</taxon>
        <taxon>Streptosporangiales</taxon>
        <taxon>Nocardiopsidaceae</taxon>
        <taxon>Nocardiopsis</taxon>
    </lineage>
</organism>
<dbReference type="InterPro" id="IPR001926">
    <property type="entry name" value="TrpB-like_PALP"/>
</dbReference>
<feature type="modified residue" description="N6-(pyridoxal phosphate)lysine" evidence="5">
    <location>
        <position position="48"/>
    </location>
</feature>
<dbReference type="PANTHER" id="PTHR43780:SF2">
    <property type="entry name" value="1-AMINOCYCLOPROPANE-1-CARBOXYLATE DEAMINASE-RELATED"/>
    <property type="match status" value="1"/>
</dbReference>
<dbReference type="eggNOG" id="COG2515">
    <property type="taxonomic scope" value="Bacteria"/>
</dbReference>
<dbReference type="SUPFAM" id="SSF53686">
    <property type="entry name" value="Tryptophan synthase beta subunit-like PLP-dependent enzymes"/>
    <property type="match status" value="1"/>
</dbReference>
<feature type="domain" description="Tryptophan synthase beta chain-like PALP" evidence="6">
    <location>
        <begin position="14"/>
        <end position="294"/>
    </location>
</feature>
<dbReference type="Gene3D" id="3.40.50.1100">
    <property type="match status" value="2"/>
</dbReference>
<dbReference type="Pfam" id="PF00291">
    <property type="entry name" value="PALP"/>
    <property type="match status" value="1"/>
</dbReference>
<dbReference type="KEGG" id="nda:Ndas_5444"/>
<feature type="active site" description="Nucleophile" evidence="4">
    <location>
        <position position="75"/>
    </location>
</feature>
<dbReference type="GO" id="GO:0019148">
    <property type="term" value="F:D-cysteine desulfhydrase activity"/>
    <property type="evidence" value="ECO:0007669"/>
    <property type="project" value="TreeGrafter"/>
</dbReference>
<evidence type="ECO:0000259" key="6">
    <source>
        <dbReference type="Pfam" id="PF00291"/>
    </source>
</evidence>
<dbReference type="PIRSF" id="PIRSF006278">
    <property type="entry name" value="ACCD_DCysDesulf"/>
    <property type="match status" value="1"/>
</dbReference>
<evidence type="ECO:0000256" key="1">
    <source>
        <dbReference type="ARBA" id="ARBA00001933"/>
    </source>
</evidence>
<keyword evidence="3 5" id="KW-0663">Pyridoxal phosphate</keyword>
<name>D7B9G5_NOCDD</name>
<evidence type="ECO:0000256" key="3">
    <source>
        <dbReference type="ARBA" id="ARBA00022898"/>
    </source>
</evidence>
<dbReference type="AlphaFoldDB" id="D7B9G5"/>
<evidence type="ECO:0000313" key="7">
    <source>
        <dbReference type="EMBL" id="ADH70823.1"/>
    </source>
</evidence>
<dbReference type="PANTHER" id="PTHR43780">
    <property type="entry name" value="1-AMINOCYCLOPROPANE-1-CARBOXYLATE DEAMINASE-RELATED"/>
    <property type="match status" value="1"/>
</dbReference>
<dbReference type="Proteomes" id="UP000002219">
    <property type="component" value="Chromosome 2"/>
</dbReference>